<sequence length="222" mass="23891">MSEVIITVRGEHEARVSPERATAHLSVRCDGPARGPVIEKIAALTAPLREELDARRADGDVTEWSSQRAAVWSERPWNAEGRQLTPVYHASVDLQATFADFAALSWWVSAASEREGVQIGGITWELTPETRRAVEADAAAQAVREALARATAYAAAIDRGSVTPLEIADQGLLLTRGDRPERAEPRALRAMATSADGGGPSVQFEPQPIVVTASVEGRFSAR</sequence>
<dbReference type="RefSeq" id="WP_330169718.1">
    <property type="nucleotide sequence ID" value="NZ_CP137080.1"/>
</dbReference>
<proteinExistence type="predicted"/>
<dbReference type="Gene3D" id="3.30.110.170">
    <property type="entry name" value="Protein of unknown function (DUF541), domain 1"/>
    <property type="match status" value="1"/>
</dbReference>
<dbReference type="Proteomes" id="UP001329313">
    <property type="component" value="Chromosome"/>
</dbReference>
<reference evidence="1 2" key="1">
    <citation type="submission" date="2023-10" db="EMBL/GenBank/DDBJ databases">
        <title>Y20.</title>
        <authorList>
            <person name="Zhang G."/>
            <person name="Ding Y."/>
        </authorList>
    </citation>
    <scope>NUCLEOTIDE SEQUENCE [LARGE SCALE GENOMIC DNA]</scope>
    <source>
        <strain evidence="1 2">Y20</strain>
    </source>
</reference>
<accession>A0AAU0MEZ8</accession>
<evidence type="ECO:0000313" key="2">
    <source>
        <dbReference type="Proteomes" id="UP001329313"/>
    </source>
</evidence>
<dbReference type="Gene3D" id="3.30.70.2970">
    <property type="entry name" value="Protein of unknown function (DUF541), domain 2"/>
    <property type="match status" value="1"/>
</dbReference>
<keyword evidence="2" id="KW-1185">Reference proteome</keyword>
<dbReference type="InterPro" id="IPR007497">
    <property type="entry name" value="SIMPL/DUF541"/>
</dbReference>
<dbReference type="Pfam" id="PF04402">
    <property type="entry name" value="SIMPL"/>
    <property type="match status" value="1"/>
</dbReference>
<protein>
    <submittedName>
        <fullName evidence="1">SIMPL domain-containing protein</fullName>
    </submittedName>
</protein>
<gene>
    <name evidence="1" type="ORF">RYJ27_07525</name>
</gene>
<name>A0AAU0MEZ8_9MICO</name>
<dbReference type="EMBL" id="CP137080">
    <property type="protein sequence ID" value="WOQ68577.1"/>
    <property type="molecule type" value="Genomic_DNA"/>
</dbReference>
<organism evidence="1 2">
    <name type="scientific">Microbacterium limosum</name>
    <dbReference type="NCBI Taxonomy" id="3079935"/>
    <lineage>
        <taxon>Bacteria</taxon>
        <taxon>Bacillati</taxon>
        <taxon>Actinomycetota</taxon>
        <taxon>Actinomycetes</taxon>
        <taxon>Micrococcales</taxon>
        <taxon>Microbacteriaceae</taxon>
        <taxon>Microbacterium</taxon>
    </lineage>
</organism>
<evidence type="ECO:0000313" key="1">
    <source>
        <dbReference type="EMBL" id="WOQ68577.1"/>
    </source>
</evidence>
<dbReference type="AlphaFoldDB" id="A0AAU0MEZ8"/>
<dbReference type="KEGG" id="mliy:RYJ27_07525"/>